<evidence type="ECO:0000259" key="5">
    <source>
        <dbReference type="PROSITE" id="PS50600"/>
    </source>
</evidence>
<feature type="region of interest" description="Disordered" evidence="4">
    <location>
        <begin position="549"/>
        <end position="570"/>
    </location>
</feature>
<feature type="compositionally biased region" description="Polar residues" evidence="4">
    <location>
        <begin position="549"/>
        <end position="558"/>
    </location>
</feature>
<dbReference type="EMBL" id="JASCZI010272403">
    <property type="protein sequence ID" value="MED6222057.1"/>
    <property type="molecule type" value="Genomic_DNA"/>
</dbReference>
<evidence type="ECO:0000313" key="7">
    <source>
        <dbReference type="Proteomes" id="UP001341840"/>
    </source>
</evidence>
<keyword evidence="2" id="KW-0645">Protease</keyword>
<dbReference type="Gene3D" id="3.40.395.10">
    <property type="entry name" value="Adenoviral Proteinase, Chain A"/>
    <property type="match status" value="1"/>
</dbReference>
<protein>
    <recommendedName>
        <fullName evidence="5">Ubiquitin-like protease family profile domain-containing protein</fullName>
    </recommendedName>
</protein>
<evidence type="ECO:0000256" key="2">
    <source>
        <dbReference type="ARBA" id="ARBA00022670"/>
    </source>
</evidence>
<name>A0ABU6ZJB7_9FABA</name>
<proteinExistence type="inferred from homology"/>
<dbReference type="InterPro" id="IPR003653">
    <property type="entry name" value="Peptidase_C48_C"/>
</dbReference>
<dbReference type="Proteomes" id="UP001341840">
    <property type="component" value="Unassembled WGS sequence"/>
</dbReference>
<sequence>MGFGALSHLPNNNLEQVLLKHLFDRYDIYDNTIYSDAAAVKITTKKIGDALGLSSNGTSYDTRVVRKKLSPEDQVAHKFFQVKTTVALQDLIKSTPLDTDDNQKLFMRSFICFIQKVVLLPNSMANITPTALPTIFDLENIRSRNWALHVHNFLLQELKKAKQNKTVAIHGCVYVLMIIYFHETHFGENSKEAEAQAPWLAYWTGETFKNGLKQEKKLEAGLLKTAEMRAKKDNLQKKRTKRDAEDSESESESYQSSSTHSESESSSSSDSDADAEHDVHEKPPHEQEVRSKKRNDPTIVGSNDPLIITQQSVAVPEFSQSEDTPLAVAFENIRKRKKQQRGNRNTKKKLSQINEGDETRMFDTFDIVSLGGDDSGNVAVQGPVVVPSQAFNKENEVLHAETEQHEKGNDAEVEGHDAVVEGEDAAVNVPPNVQDVVQEELQPEPLVVIIPIQPEQPSKSHANEVGVPPHIVENALPDKIQPEPLDVIMPIQPEQQTEVDPDPINIQTPVEPELTLRPWLQAKADTSAAKGPLESPDEVIMHVFLSMNQEGPSTQGGEQTKDEDQCKTPETSPVMLKERCFIWATMENDNKYETIFQLRGPNMIEAMRYNFMTMAPETCIDMQMVSLVCHVVNREDLERFRRDVYCDPPEILIRMFQTYGTNYLDKKTKLPYLLFAPVLHASHWWLYVLDVHNREFYVVDSVYGTNTNLIRNKLHRFACNVLNQLRVWAGAQSLLKKLTISLQLRFADVPKQPNPMDCGVYVMKWMQLIEGSALSAAHTFKLPYSIEEWSQDQLDQFRKDIVAKVIMSMENTLNVEAIKQASNLTMEAITESRERMGRKPKPSTALKSPFVQVSTGELEKKH</sequence>
<accession>A0ABU6ZJB7</accession>
<dbReference type="PANTHER" id="PTHR34835">
    <property type="entry name" value="OS07G0283600 PROTEIN-RELATED"/>
    <property type="match status" value="1"/>
</dbReference>
<evidence type="ECO:0000256" key="4">
    <source>
        <dbReference type="SAM" id="MobiDB-lite"/>
    </source>
</evidence>
<keyword evidence="7" id="KW-1185">Reference proteome</keyword>
<keyword evidence="3" id="KW-0378">Hydrolase</keyword>
<feature type="compositionally biased region" description="Basic residues" evidence="4">
    <location>
        <begin position="334"/>
        <end position="350"/>
    </location>
</feature>
<feature type="region of interest" description="Disordered" evidence="4">
    <location>
        <begin position="833"/>
        <end position="862"/>
    </location>
</feature>
<dbReference type="InterPro" id="IPR038765">
    <property type="entry name" value="Papain-like_cys_pep_sf"/>
</dbReference>
<comment type="similarity">
    <text evidence="1">Belongs to the peptidase C48 family.</text>
</comment>
<organism evidence="6 7">
    <name type="scientific">Stylosanthes scabra</name>
    <dbReference type="NCBI Taxonomy" id="79078"/>
    <lineage>
        <taxon>Eukaryota</taxon>
        <taxon>Viridiplantae</taxon>
        <taxon>Streptophyta</taxon>
        <taxon>Embryophyta</taxon>
        <taxon>Tracheophyta</taxon>
        <taxon>Spermatophyta</taxon>
        <taxon>Magnoliopsida</taxon>
        <taxon>eudicotyledons</taxon>
        <taxon>Gunneridae</taxon>
        <taxon>Pentapetalae</taxon>
        <taxon>rosids</taxon>
        <taxon>fabids</taxon>
        <taxon>Fabales</taxon>
        <taxon>Fabaceae</taxon>
        <taxon>Papilionoideae</taxon>
        <taxon>50 kb inversion clade</taxon>
        <taxon>dalbergioids sensu lato</taxon>
        <taxon>Dalbergieae</taxon>
        <taxon>Pterocarpus clade</taxon>
        <taxon>Stylosanthes</taxon>
    </lineage>
</organism>
<feature type="domain" description="Ubiquitin-like protease family profile" evidence="5">
    <location>
        <begin position="604"/>
        <end position="769"/>
    </location>
</feature>
<dbReference type="Pfam" id="PF02902">
    <property type="entry name" value="Peptidase_C48"/>
    <property type="match status" value="1"/>
</dbReference>
<evidence type="ECO:0000313" key="6">
    <source>
        <dbReference type="EMBL" id="MED6222057.1"/>
    </source>
</evidence>
<comment type="caution">
    <text evidence="6">The sequence shown here is derived from an EMBL/GenBank/DDBJ whole genome shotgun (WGS) entry which is preliminary data.</text>
</comment>
<feature type="compositionally biased region" description="Low complexity" evidence="4">
    <location>
        <begin position="252"/>
        <end position="270"/>
    </location>
</feature>
<evidence type="ECO:0000256" key="3">
    <source>
        <dbReference type="ARBA" id="ARBA00022801"/>
    </source>
</evidence>
<feature type="compositionally biased region" description="Basic and acidic residues" evidence="4">
    <location>
        <begin position="274"/>
        <end position="296"/>
    </location>
</feature>
<dbReference type="PROSITE" id="PS50600">
    <property type="entry name" value="ULP_PROTEASE"/>
    <property type="match status" value="1"/>
</dbReference>
<dbReference type="SUPFAM" id="SSF54001">
    <property type="entry name" value="Cysteine proteinases"/>
    <property type="match status" value="1"/>
</dbReference>
<gene>
    <name evidence="6" type="ORF">PIB30_060810</name>
</gene>
<evidence type="ECO:0000256" key="1">
    <source>
        <dbReference type="ARBA" id="ARBA00005234"/>
    </source>
</evidence>
<feature type="region of interest" description="Disordered" evidence="4">
    <location>
        <begin position="334"/>
        <end position="354"/>
    </location>
</feature>
<reference evidence="6 7" key="1">
    <citation type="journal article" date="2023" name="Plants (Basel)">
        <title>Bridging the Gap: Combining Genomics and Transcriptomics Approaches to Understand Stylosanthes scabra, an Orphan Legume from the Brazilian Caatinga.</title>
        <authorList>
            <person name="Ferreira-Neto J.R.C."/>
            <person name="da Silva M.D."/>
            <person name="Binneck E."/>
            <person name="de Melo N.F."/>
            <person name="da Silva R.H."/>
            <person name="de Melo A.L.T.M."/>
            <person name="Pandolfi V."/>
            <person name="Bustamante F.O."/>
            <person name="Brasileiro-Vidal A.C."/>
            <person name="Benko-Iseppon A.M."/>
        </authorList>
    </citation>
    <scope>NUCLEOTIDE SEQUENCE [LARGE SCALE GENOMIC DNA]</scope>
    <source>
        <tissue evidence="6">Leaves</tissue>
    </source>
</reference>
<feature type="region of interest" description="Disordered" evidence="4">
    <location>
        <begin position="230"/>
        <end position="304"/>
    </location>
</feature>